<dbReference type="SMART" id="SM00365">
    <property type="entry name" value="LRR_SD22"/>
    <property type="match status" value="3"/>
</dbReference>
<dbReference type="PRINTS" id="PR00019">
    <property type="entry name" value="LEURICHRPT"/>
</dbReference>
<dbReference type="AlphaFoldDB" id="A0A2J8KVS8"/>
<feature type="non-terminal residue" evidence="4">
    <location>
        <position position="156"/>
    </location>
</feature>
<proteinExistence type="predicted"/>
<sequence length="156" mass="17647">MSHLQSLREVKLNNNELETIPNLGPVSANITLLSLAGNRIVEILPEHLKEFQSLETLDLSSNNISELQTAFPALQLKYLYLNSNRVTSMEPGYFDNLANTLLVLKLNRNRISAIPPKMFKLPQLQHLELNRNKIKNVDGLTFQGLGALKSLKMQRN</sequence>
<dbReference type="SUPFAM" id="SSF52058">
    <property type="entry name" value="L domain-like"/>
    <property type="match status" value="1"/>
</dbReference>
<dbReference type="InterPro" id="IPR001611">
    <property type="entry name" value="Leu-rich_rpt"/>
</dbReference>
<dbReference type="Proteomes" id="UP000236370">
    <property type="component" value="Unassembled WGS sequence"/>
</dbReference>
<dbReference type="InterPro" id="IPR003591">
    <property type="entry name" value="Leu-rich_rpt_typical-subtyp"/>
</dbReference>
<gene>
    <name evidence="4" type="ORF">CK820_G0035417</name>
</gene>
<keyword evidence="2" id="KW-0732">Signal</keyword>
<dbReference type="SMART" id="SM00369">
    <property type="entry name" value="LRR_TYP"/>
    <property type="match status" value="5"/>
</dbReference>
<dbReference type="EMBL" id="NBAG03000333">
    <property type="protein sequence ID" value="PNI39114.1"/>
    <property type="molecule type" value="Genomic_DNA"/>
</dbReference>
<evidence type="ECO:0000256" key="2">
    <source>
        <dbReference type="ARBA" id="ARBA00022729"/>
    </source>
</evidence>
<reference evidence="4 5" key="1">
    <citation type="submission" date="2017-12" db="EMBL/GenBank/DDBJ databases">
        <title>High-resolution comparative analysis of great ape genomes.</title>
        <authorList>
            <person name="Pollen A."/>
            <person name="Hastie A."/>
            <person name="Hormozdiari F."/>
            <person name="Dougherty M."/>
            <person name="Liu R."/>
            <person name="Chaisson M."/>
            <person name="Hoppe E."/>
            <person name="Hill C."/>
            <person name="Pang A."/>
            <person name="Hillier L."/>
            <person name="Baker C."/>
            <person name="Armstrong J."/>
            <person name="Shendure J."/>
            <person name="Paten B."/>
            <person name="Wilson R."/>
            <person name="Chao H."/>
            <person name="Schneider V."/>
            <person name="Ventura M."/>
            <person name="Kronenberg Z."/>
            <person name="Murali S."/>
            <person name="Gordon D."/>
            <person name="Cantsilieris S."/>
            <person name="Munson K."/>
            <person name="Nelson B."/>
            <person name="Raja A."/>
            <person name="Underwood J."/>
            <person name="Diekhans M."/>
            <person name="Fiddes I."/>
            <person name="Haussler D."/>
            <person name="Eichler E."/>
        </authorList>
    </citation>
    <scope>NUCLEOTIDE SEQUENCE [LARGE SCALE GENOMIC DNA]</scope>
    <source>
        <strain evidence="4">Yerkes chimp pedigree #C0471</strain>
    </source>
</reference>
<evidence type="ECO:0000256" key="1">
    <source>
        <dbReference type="ARBA" id="ARBA00022614"/>
    </source>
</evidence>
<dbReference type="PANTHER" id="PTHR24373:SF275">
    <property type="entry name" value="TIR DOMAIN-CONTAINING PROTEIN"/>
    <property type="match status" value="1"/>
</dbReference>
<dbReference type="InterPro" id="IPR032675">
    <property type="entry name" value="LRR_dom_sf"/>
</dbReference>
<dbReference type="SMR" id="A0A2J8KVS8"/>
<dbReference type="Pfam" id="PF13855">
    <property type="entry name" value="LRR_8"/>
    <property type="match status" value="2"/>
</dbReference>
<name>A0A2J8KVS8_PANTR</name>
<keyword evidence="1" id="KW-0433">Leucine-rich repeat</keyword>
<accession>A0A2J8KVS8</accession>
<keyword evidence="3" id="KW-0677">Repeat</keyword>
<dbReference type="Gene3D" id="3.80.10.10">
    <property type="entry name" value="Ribonuclease Inhibitor"/>
    <property type="match status" value="1"/>
</dbReference>
<protein>
    <submittedName>
        <fullName evidence="4">LRIG3 isoform 5</fullName>
    </submittedName>
</protein>
<dbReference type="PROSITE" id="PS51450">
    <property type="entry name" value="LRR"/>
    <property type="match status" value="3"/>
</dbReference>
<dbReference type="PANTHER" id="PTHR24373">
    <property type="entry name" value="SLIT RELATED LEUCINE-RICH REPEAT NEURONAL PROTEIN"/>
    <property type="match status" value="1"/>
</dbReference>
<comment type="caution">
    <text evidence="4">The sequence shown here is derived from an EMBL/GenBank/DDBJ whole genome shotgun (WGS) entry which is preliminary data.</text>
</comment>
<evidence type="ECO:0000313" key="4">
    <source>
        <dbReference type="EMBL" id="PNI39114.1"/>
    </source>
</evidence>
<organism evidence="4 5">
    <name type="scientific">Pan troglodytes</name>
    <name type="common">Chimpanzee</name>
    <dbReference type="NCBI Taxonomy" id="9598"/>
    <lineage>
        <taxon>Eukaryota</taxon>
        <taxon>Metazoa</taxon>
        <taxon>Chordata</taxon>
        <taxon>Craniata</taxon>
        <taxon>Vertebrata</taxon>
        <taxon>Euteleostomi</taxon>
        <taxon>Mammalia</taxon>
        <taxon>Eutheria</taxon>
        <taxon>Euarchontoglires</taxon>
        <taxon>Primates</taxon>
        <taxon>Haplorrhini</taxon>
        <taxon>Catarrhini</taxon>
        <taxon>Hominidae</taxon>
        <taxon>Pan</taxon>
    </lineage>
</organism>
<dbReference type="InterPro" id="IPR050328">
    <property type="entry name" value="Dev_Immune_Receptor"/>
</dbReference>
<evidence type="ECO:0000313" key="5">
    <source>
        <dbReference type="Proteomes" id="UP000236370"/>
    </source>
</evidence>
<evidence type="ECO:0000256" key="3">
    <source>
        <dbReference type="ARBA" id="ARBA00022737"/>
    </source>
</evidence>